<accession>A0A6N9R1G0</accession>
<dbReference type="RefSeq" id="WP_162229817.1">
    <property type="nucleotide sequence ID" value="NZ_WMHZ01000012.1"/>
</dbReference>
<dbReference type="InterPro" id="IPR024079">
    <property type="entry name" value="MetalloPept_cat_dom_sf"/>
</dbReference>
<reference evidence="3 4" key="1">
    <citation type="submission" date="2019-11" db="EMBL/GenBank/DDBJ databases">
        <title>Draft genome sequence of Kocuria indica DP-K7, a methyl red degrading Actinobacterium.</title>
        <authorList>
            <person name="Kumaran S."/>
            <person name="Tischler D."/>
            <person name="Ngo A.C.R."/>
            <person name="Schultes F."/>
        </authorList>
    </citation>
    <scope>NUCLEOTIDE SEQUENCE [LARGE SCALE GENOMIC DNA]</scope>
    <source>
        <strain evidence="3 4">DP-K7</strain>
    </source>
</reference>
<dbReference type="GO" id="GO:0008237">
    <property type="term" value="F:metallopeptidase activity"/>
    <property type="evidence" value="ECO:0007669"/>
    <property type="project" value="InterPro"/>
</dbReference>
<dbReference type="EMBL" id="WMHZ01000012">
    <property type="protein sequence ID" value="NDO78481.1"/>
    <property type="molecule type" value="Genomic_DNA"/>
</dbReference>
<dbReference type="Gene3D" id="1.10.530.10">
    <property type="match status" value="1"/>
</dbReference>
<dbReference type="AlphaFoldDB" id="A0A6N9R1G0"/>
<dbReference type="InterPro" id="IPR023346">
    <property type="entry name" value="Lysozyme-like_dom_sf"/>
</dbReference>
<feature type="transmembrane region" description="Helical" evidence="1">
    <location>
        <begin position="170"/>
        <end position="194"/>
    </location>
</feature>
<evidence type="ECO:0000313" key="4">
    <source>
        <dbReference type="Proteomes" id="UP000471026"/>
    </source>
</evidence>
<feature type="transmembrane region" description="Helical" evidence="1">
    <location>
        <begin position="133"/>
        <end position="158"/>
    </location>
</feature>
<feature type="transmembrane region" description="Helical" evidence="1">
    <location>
        <begin position="6"/>
        <end position="31"/>
    </location>
</feature>
<proteinExistence type="predicted"/>
<sequence length="914" mass="98025">MAVLNAVLALNPIALIAIAIAGLVAAVVVAYNKIGWFKDGVNAVWEAIKIAASGVVTWFQTTLVPLFQAALAAVGAVFTWLWVNVAQPVWAGIQFVVSSFVTWFQTSALPWIKSVVQGIGNVMTWLWVNVIQPVWNGILMFLTAVVAAIVTVFQGIVWFVRNVLGPVFSWFYNAIILPVWNAIKTAIGVAWAFIRDSIFTPLMGFIRGPLTSAWLWIRNVVSQVWAAIRGAVSSSWAWIRDSVLNPLIGFVRGALTNAWLWLRNLVAQVWAAIRNAISSTWSWIRNNVLSPAIGFLRNTFGPAWTWLRDLIGRVWGRIRDMSSAAWGFVRDHVFAPFRGGLDTLKDAFNRTKDGIATAWDKLRDAVKKPIAFVVNSVVNPFLNNYNKIKDFWGGDDIGTIKGFARGGVLPGYQRRKRDDVLTPMRSGEGVLVPEVVRGIGGASTINALNAAGNTGGVNAVRRVWNSGSFARGPEIGGHEHEAHAGPPGGPSGGLWGAIQTAMNRTGRLYVPDRSVRGGNVAEAAKAWMGQSALDIVVGSGSPGVRPQVGHRGPWGFADTSGNLEISTSTPGNRVMGTIIHELGHILSLGHPAGGYGATGSVMSAGMAGGDWPHAVDYSVLRRVWGQPGDGVTRYSASDVEGVTASSINPMDWIREKLDRFVIGPIKAAKDKFASNKFVQMGTGLAGKMFDGIKGKAADLLGKMPGFMSDAVDAGKAVFKGAANRVKVTAWITEALAKKGLANPGNIASGVARAFKESGGNPSIIQQIKDINSGGNEARGLMQVIPPTFRANMEPGHGNILDPVDNILASINYTLKRYGSVRAGWDQPGGYALGGIVDHVWDAPVGTVHALRPGVSTIYNGTGSTEMFQRVDTTAPGTSGEAHLHLHGAEYDEARMIRRGAEEWSRAFRKAGVAA</sequence>
<evidence type="ECO:0000256" key="1">
    <source>
        <dbReference type="SAM" id="Phobius"/>
    </source>
</evidence>
<comment type="caution">
    <text evidence="3">The sequence shown here is derived from an EMBL/GenBank/DDBJ whole genome shotgun (WGS) entry which is preliminary data.</text>
</comment>
<feature type="domain" description="Transglycosylase SLT" evidence="2">
    <location>
        <begin position="753"/>
        <end position="832"/>
    </location>
</feature>
<protein>
    <submittedName>
        <fullName evidence="3">Transglycosylase SLT domain-containing protein</fullName>
    </submittedName>
</protein>
<dbReference type="SUPFAM" id="SSF55486">
    <property type="entry name" value="Metalloproteases ('zincins'), catalytic domain"/>
    <property type="match status" value="1"/>
</dbReference>
<dbReference type="InterPro" id="IPR008258">
    <property type="entry name" value="Transglycosylase_SLT_dom_1"/>
</dbReference>
<feature type="transmembrane region" description="Helical" evidence="1">
    <location>
        <begin position="63"/>
        <end position="83"/>
    </location>
</feature>
<organism evidence="3 4">
    <name type="scientific">Kocuria marina subsp. indica</name>
    <dbReference type="NCBI Taxonomy" id="1049583"/>
    <lineage>
        <taxon>Bacteria</taxon>
        <taxon>Bacillati</taxon>
        <taxon>Actinomycetota</taxon>
        <taxon>Actinomycetes</taxon>
        <taxon>Micrococcales</taxon>
        <taxon>Micrococcaceae</taxon>
        <taxon>Kocuria</taxon>
    </lineage>
</organism>
<evidence type="ECO:0000313" key="3">
    <source>
        <dbReference type="EMBL" id="NDO78481.1"/>
    </source>
</evidence>
<keyword evidence="1" id="KW-0812">Transmembrane</keyword>
<keyword evidence="1" id="KW-1133">Transmembrane helix</keyword>
<dbReference type="SUPFAM" id="SSF53955">
    <property type="entry name" value="Lysozyme-like"/>
    <property type="match status" value="1"/>
</dbReference>
<evidence type="ECO:0000259" key="2">
    <source>
        <dbReference type="Pfam" id="PF01464"/>
    </source>
</evidence>
<keyword evidence="1" id="KW-0472">Membrane</keyword>
<name>A0A6N9R1G0_9MICC</name>
<dbReference type="Gene3D" id="3.40.390.10">
    <property type="entry name" value="Collagenase (Catalytic Domain)"/>
    <property type="match status" value="1"/>
</dbReference>
<feature type="transmembrane region" description="Helical" evidence="1">
    <location>
        <begin position="89"/>
        <end position="112"/>
    </location>
</feature>
<dbReference type="Pfam" id="PF01464">
    <property type="entry name" value="SLT"/>
    <property type="match status" value="1"/>
</dbReference>
<gene>
    <name evidence="3" type="ORF">GKZ75_09650</name>
</gene>
<dbReference type="Proteomes" id="UP000471026">
    <property type="component" value="Unassembled WGS sequence"/>
</dbReference>